<dbReference type="RefSeq" id="WP_150088507.1">
    <property type="nucleotide sequence ID" value="NZ_VWSF01000007.1"/>
</dbReference>
<comment type="caution">
    <text evidence="2">The sequence shown here is derived from an EMBL/GenBank/DDBJ whole genome shotgun (WGS) entry which is preliminary data.</text>
</comment>
<feature type="compositionally biased region" description="Basic and acidic residues" evidence="1">
    <location>
        <begin position="58"/>
        <end position="69"/>
    </location>
</feature>
<feature type="compositionally biased region" description="Basic and acidic residues" evidence="1">
    <location>
        <begin position="1"/>
        <end position="19"/>
    </location>
</feature>
<evidence type="ECO:0000313" key="3">
    <source>
        <dbReference type="Proteomes" id="UP000323426"/>
    </source>
</evidence>
<dbReference type="AlphaFoldDB" id="A0A5M6DJP2"/>
<feature type="compositionally biased region" description="Basic and acidic residues" evidence="1">
    <location>
        <begin position="26"/>
        <end position="36"/>
    </location>
</feature>
<keyword evidence="3" id="KW-1185">Reference proteome</keyword>
<dbReference type="Proteomes" id="UP000323426">
    <property type="component" value="Unassembled WGS sequence"/>
</dbReference>
<dbReference type="EMBL" id="VWSF01000007">
    <property type="protein sequence ID" value="KAA5546460.1"/>
    <property type="molecule type" value="Genomic_DNA"/>
</dbReference>
<organism evidence="2 3">
    <name type="scientific">Adhaeribacter rhizoryzae</name>
    <dbReference type="NCBI Taxonomy" id="2607907"/>
    <lineage>
        <taxon>Bacteria</taxon>
        <taxon>Pseudomonadati</taxon>
        <taxon>Bacteroidota</taxon>
        <taxon>Cytophagia</taxon>
        <taxon>Cytophagales</taxon>
        <taxon>Hymenobacteraceae</taxon>
        <taxon>Adhaeribacter</taxon>
    </lineage>
</organism>
<accession>A0A5M6DJP2</accession>
<reference evidence="2 3" key="1">
    <citation type="submission" date="2019-09" db="EMBL/GenBank/DDBJ databases">
        <title>Genome sequence and assembly of Adhaeribacter sp.</title>
        <authorList>
            <person name="Chhetri G."/>
        </authorList>
    </citation>
    <scope>NUCLEOTIDE SEQUENCE [LARGE SCALE GENOMIC DNA]</scope>
    <source>
        <strain evidence="2 3">DK36</strain>
    </source>
</reference>
<name>A0A5M6DJP2_9BACT</name>
<sequence>MEEDKNKDRQDQTKTKNEQTQEDPANETKSDSDFYKRTFIGTGAQKSDENFDNTFRQTNEKDIEDRDNNDGDANTENNF</sequence>
<gene>
    <name evidence="2" type="ORF">F0145_11250</name>
</gene>
<proteinExistence type="predicted"/>
<feature type="region of interest" description="Disordered" evidence="1">
    <location>
        <begin position="1"/>
        <end position="79"/>
    </location>
</feature>
<protein>
    <submittedName>
        <fullName evidence="2">Uncharacterized protein</fullName>
    </submittedName>
</protein>
<evidence type="ECO:0000313" key="2">
    <source>
        <dbReference type="EMBL" id="KAA5546460.1"/>
    </source>
</evidence>
<evidence type="ECO:0000256" key="1">
    <source>
        <dbReference type="SAM" id="MobiDB-lite"/>
    </source>
</evidence>